<keyword evidence="3" id="KW-1185">Reference proteome</keyword>
<dbReference type="OrthoDB" id="5218140at2759"/>
<proteinExistence type="predicted"/>
<dbReference type="STRING" id="268505.A0A2A9PMI1"/>
<feature type="region of interest" description="Disordered" evidence="1">
    <location>
        <begin position="1"/>
        <end position="27"/>
    </location>
</feature>
<evidence type="ECO:0000313" key="3">
    <source>
        <dbReference type="Proteomes" id="UP000037136"/>
    </source>
</evidence>
<feature type="compositionally biased region" description="Basic residues" evidence="1">
    <location>
        <begin position="11"/>
        <end position="27"/>
    </location>
</feature>
<gene>
    <name evidence="2" type="ORF">XA68_15068</name>
</gene>
<evidence type="ECO:0000313" key="2">
    <source>
        <dbReference type="EMBL" id="PFH62107.1"/>
    </source>
</evidence>
<accession>A0A2A9PMI1</accession>
<dbReference type="CDD" id="cd14688">
    <property type="entry name" value="bZIP_YAP"/>
    <property type="match status" value="1"/>
</dbReference>
<dbReference type="Gene3D" id="1.20.5.170">
    <property type="match status" value="1"/>
</dbReference>
<evidence type="ECO:0000256" key="1">
    <source>
        <dbReference type="SAM" id="MobiDB-lite"/>
    </source>
</evidence>
<dbReference type="Proteomes" id="UP000037136">
    <property type="component" value="Unassembled WGS sequence"/>
</dbReference>
<dbReference type="AlphaFoldDB" id="A0A2A9PMI1"/>
<dbReference type="GO" id="GO:0003700">
    <property type="term" value="F:DNA-binding transcription factor activity"/>
    <property type="evidence" value="ECO:0007669"/>
    <property type="project" value="InterPro"/>
</dbReference>
<comment type="caution">
    <text evidence="2">The sequence shown here is derived from an EMBL/GenBank/DDBJ whole genome shotgun (WGS) entry which is preliminary data.</text>
</comment>
<sequence length="319" mass="35515">MTPANTNEKAQRRRQQVKRAQVRHRQRKADYTKQLELDAVRLRQLVAETEDQTKVLRRQNDEMRRCLRDVEATSQETDIVAWLDAPTAVKDGQMMVSLGFHDAVGTPCLQMEAGPGGSLLAADVDCEAPTSPELIEQRAVNFILALEHICWDHFNHDEFENLDDVLLHDPKTIDPDHGHTLMASAYLMASAPASVYASLEALTPGPAWRRLLFPDSSRRRRDASPVLRWSAPGLSLASLHGLAQSLNPLGDVELTPVQAWFELSVRYPSERLLRADVMDALLRRFRGVVRCVAYGAAVERLAFESVVAGVLGPAEPLAV</sequence>
<dbReference type="SUPFAM" id="SSF57959">
    <property type="entry name" value="Leucine zipper domain"/>
    <property type="match status" value="1"/>
</dbReference>
<reference evidence="2 3" key="1">
    <citation type="journal article" date="2015" name="BMC Genomics">
        <title>Gene expression during zombie ant biting behavior reflects the complexity underlying fungal parasitic behavioral manipulation.</title>
        <authorList>
            <person name="de Bekker C."/>
            <person name="Ohm R.A."/>
            <person name="Loreto R.G."/>
            <person name="Sebastian A."/>
            <person name="Albert I."/>
            <person name="Merrow M."/>
            <person name="Brachmann A."/>
            <person name="Hughes D.P."/>
        </authorList>
    </citation>
    <scope>NUCLEOTIDE SEQUENCE [LARGE SCALE GENOMIC DNA]</scope>
    <source>
        <strain evidence="2 3">SC16a</strain>
    </source>
</reference>
<organism evidence="2 3">
    <name type="scientific">Ophiocordyceps unilateralis</name>
    <name type="common">Zombie-ant fungus</name>
    <name type="synonym">Torrubia unilateralis</name>
    <dbReference type="NCBI Taxonomy" id="268505"/>
    <lineage>
        <taxon>Eukaryota</taxon>
        <taxon>Fungi</taxon>
        <taxon>Dikarya</taxon>
        <taxon>Ascomycota</taxon>
        <taxon>Pezizomycotina</taxon>
        <taxon>Sordariomycetes</taxon>
        <taxon>Hypocreomycetidae</taxon>
        <taxon>Hypocreales</taxon>
        <taxon>Ophiocordycipitaceae</taxon>
        <taxon>Ophiocordyceps</taxon>
    </lineage>
</organism>
<dbReference type="InterPro" id="IPR046347">
    <property type="entry name" value="bZIP_sf"/>
</dbReference>
<protein>
    <recommendedName>
        <fullName evidence="4">BZIP domain-containing protein</fullName>
    </recommendedName>
</protein>
<dbReference type="EMBL" id="LAZP02000041">
    <property type="protein sequence ID" value="PFH62107.1"/>
    <property type="molecule type" value="Genomic_DNA"/>
</dbReference>
<name>A0A2A9PMI1_OPHUN</name>
<evidence type="ECO:0008006" key="4">
    <source>
        <dbReference type="Google" id="ProtNLM"/>
    </source>
</evidence>
<reference evidence="2 3" key="2">
    <citation type="journal article" date="2017" name="Sci. Rep.">
        <title>Ant-infecting Ophiocordyceps genomes reveal a high diversity of potential behavioral manipulation genes and a possible major role for enterotoxins.</title>
        <authorList>
            <person name="de Bekker C."/>
            <person name="Ohm R.A."/>
            <person name="Evans H.C."/>
            <person name="Brachmann A."/>
            <person name="Hughes D.P."/>
        </authorList>
    </citation>
    <scope>NUCLEOTIDE SEQUENCE [LARGE SCALE GENOMIC DNA]</scope>
    <source>
        <strain evidence="2 3">SC16a</strain>
    </source>
</reference>